<dbReference type="PANTHER" id="PTHR31044">
    <property type="entry name" value="BETA-1,3 GLUCANASE"/>
    <property type="match status" value="1"/>
</dbReference>
<evidence type="ECO:0000313" key="5">
    <source>
        <dbReference type="Proteomes" id="UP000734854"/>
    </source>
</evidence>
<accession>A0A8J5FXE4</accession>
<evidence type="ECO:0000256" key="2">
    <source>
        <dbReference type="SAM" id="MobiDB-lite"/>
    </source>
</evidence>
<dbReference type="InterPro" id="IPR012946">
    <property type="entry name" value="X8"/>
</dbReference>
<gene>
    <name evidence="4" type="ORF">ZIOFF_047204</name>
</gene>
<dbReference type="PANTHER" id="PTHR31044:SF57">
    <property type="entry name" value="CARBOHYDRATE-BINDING X8 DOMAIN SUPERFAMILY PROTEIN"/>
    <property type="match status" value="1"/>
</dbReference>
<name>A0A8J5FXE4_ZINOF</name>
<feature type="region of interest" description="Disordered" evidence="2">
    <location>
        <begin position="45"/>
        <end position="65"/>
    </location>
</feature>
<organism evidence="4 5">
    <name type="scientific">Zingiber officinale</name>
    <name type="common">Ginger</name>
    <name type="synonym">Amomum zingiber</name>
    <dbReference type="NCBI Taxonomy" id="94328"/>
    <lineage>
        <taxon>Eukaryota</taxon>
        <taxon>Viridiplantae</taxon>
        <taxon>Streptophyta</taxon>
        <taxon>Embryophyta</taxon>
        <taxon>Tracheophyta</taxon>
        <taxon>Spermatophyta</taxon>
        <taxon>Magnoliopsida</taxon>
        <taxon>Liliopsida</taxon>
        <taxon>Zingiberales</taxon>
        <taxon>Zingiberaceae</taxon>
        <taxon>Zingiber</taxon>
    </lineage>
</organism>
<evidence type="ECO:0000313" key="4">
    <source>
        <dbReference type="EMBL" id="KAG6492252.1"/>
    </source>
</evidence>
<proteinExistence type="predicted"/>
<feature type="domain" description="X8" evidence="3">
    <location>
        <begin position="94"/>
        <end position="178"/>
    </location>
</feature>
<dbReference type="EMBL" id="JACMSC010000013">
    <property type="protein sequence ID" value="KAG6492252.1"/>
    <property type="molecule type" value="Genomic_DNA"/>
</dbReference>
<dbReference type="AlphaFoldDB" id="A0A8J5FXE4"/>
<keyword evidence="1" id="KW-0732">Signal</keyword>
<evidence type="ECO:0000256" key="1">
    <source>
        <dbReference type="ARBA" id="ARBA00022729"/>
    </source>
</evidence>
<dbReference type="Pfam" id="PF07983">
    <property type="entry name" value="X8"/>
    <property type="match status" value="1"/>
</dbReference>
<comment type="caution">
    <text evidence="4">The sequence shown here is derived from an EMBL/GenBank/DDBJ whole genome shotgun (WGS) entry which is preliminary data.</text>
</comment>
<dbReference type="Gene3D" id="1.20.58.1040">
    <property type="match status" value="1"/>
</dbReference>
<dbReference type="Proteomes" id="UP000734854">
    <property type="component" value="Unassembled WGS sequence"/>
</dbReference>
<evidence type="ECO:0000259" key="3">
    <source>
        <dbReference type="SMART" id="SM00768"/>
    </source>
</evidence>
<dbReference type="InterPro" id="IPR044788">
    <property type="entry name" value="X8_dom_prot"/>
</dbReference>
<dbReference type="GO" id="GO:0009506">
    <property type="term" value="C:plasmodesma"/>
    <property type="evidence" value="ECO:0007669"/>
    <property type="project" value="UniProtKB-ARBA"/>
</dbReference>
<dbReference type="SMART" id="SM00768">
    <property type="entry name" value="X8"/>
    <property type="match status" value="1"/>
</dbReference>
<reference evidence="4 5" key="1">
    <citation type="submission" date="2020-08" db="EMBL/GenBank/DDBJ databases">
        <title>Plant Genome Project.</title>
        <authorList>
            <person name="Zhang R.-G."/>
        </authorList>
    </citation>
    <scope>NUCLEOTIDE SEQUENCE [LARGE SCALE GENOMIC DNA]</scope>
    <source>
        <tissue evidence="4">Rhizome</tissue>
    </source>
</reference>
<keyword evidence="5" id="KW-1185">Reference proteome</keyword>
<sequence length="179" mass="19914">MPTMEGKARVSTLYGDRCGEIARKNSRVRARRLWLDGEENRRQLGEKRLGKGGEAASQSEARGKEVGWCSQGEGSRMMFWGGRARAQATLAVRSWCLSVPGTTTKKLLENINYACGSVLADCRAIQEDCPCYSTDVIKMANYAMNAYYYGAGHEEINCYFNGSGLIIYSDPSYEDCIYP</sequence>
<protein>
    <recommendedName>
        <fullName evidence="3">X8 domain-containing protein</fullName>
    </recommendedName>
</protein>